<dbReference type="SUPFAM" id="SSF51445">
    <property type="entry name" value="(Trans)glycosidases"/>
    <property type="match status" value="1"/>
</dbReference>
<dbReference type="InterPro" id="IPR013783">
    <property type="entry name" value="Ig-like_fold"/>
</dbReference>
<dbReference type="Pfam" id="PF17999">
    <property type="entry name" value="PulA_N1"/>
    <property type="match status" value="1"/>
</dbReference>
<evidence type="ECO:0000313" key="3">
    <source>
        <dbReference type="EMBL" id="QIZ10221.1"/>
    </source>
</evidence>
<dbReference type="InterPro" id="IPR013780">
    <property type="entry name" value="Glyco_hydro_b"/>
</dbReference>
<dbReference type="CDD" id="cd02860">
    <property type="entry name" value="E_set_Pullulanase"/>
    <property type="match status" value="1"/>
</dbReference>
<dbReference type="InterPro" id="IPR040697">
    <property type="entry name" value="PulA_N1"/>
</dbReference>
<organism evidence="3 4">
    <name type="scientific">Priestia megaterium</name>
    <name type="common">Bacillus megaterium</name>
    <dbReference type="NCBI Taxonomy" id="1404"/>
    <lineage>
        <taxon>Bacteria</taxon>
        <taxon>Bacillati</taxon>
        <taxon>Bacillota</taxon>
        <taxon>Bacilli</taxon>
        <taxon>Bacillales</taxon>
        <taxon>Bacillaceae</taxon>
        <taxon>Priestia</taxon>
    </lineage>
</organism>
<dbReference type="Pfam" id="PF00128">
    <property type="entry name" value="Alpha-amylase"/>
    <property type="match status" value="1"/>
</dbReference>
<dbReference type="Proteomes" id="UP000501868">
    <property type="component" value="Chromosome"/>
</dbReference>
<name>A0A6H1PAI0_PRIMG</name>
<dbReference type="Gene3D" id="2.60.40.10">
    <property type="entry name" value="Immunoglobulins"/>
    <property type="match status" value="1"/>
</dbReference>
<dbReference type="InterPro" id="IPR014756">
    <property type="entry name" value="Ig_E-set"/>
</dbReference>
<evidence type="ECO:0000256" key="1">
    <source>
        <dbReference type="ARBA" id="ARBA00008061"/>
    </source>
</evidence>
<keyword evidence="3" id="KW-0378">Hydrolase</keyword>
<proteinExistence type="inferred from homology"/>
<evidence type="ECO:0000259" key="2">
    <source>
        <dbReference type="SMART" id="SM00642"/>
    </source>
</evidence>
<dbReference type="AlphaFoldDB" id="A0A6H1PAI0"/>
<dbReference type="EMBL" id="CP051128">
    <property type="protein sequence ID" value="QIZ10221.1"/>
    <property type="molecule type" value="Genomic_DNA"/>
</dbReference>
<dbReference type="Gene3D" id="2.60.40.1180">
    <property type="entry name" value="Golgi alpha-mannosidase II"/>
    <property type="match status" value="1"/>
</dbReference>
<dbReference type="Pfam" id="PF02922">
    <property type="entry name" value="CBM_48"/>
    <property type="match status" value="1"/>
</dbReference>
<dbReference type="InterPro" id="IPR006047">
    <property type="entry name" value="GH13_cat_dom"/>
</dbReference>
<dbReference type="SUPFAM" id="SSF81296">
    <property type="entry name" value="E set domains"/>
    <property type="match status" value="1"/>
</dbReference>
<gene>
    <name evidence="3" type="primary">pulA</name>
    <name evidence="3" type="ORF">HFZ78_28760</name>
</gene>
<evidence type="ECO:0000313" key="4">
    <source>
        <dbReference type="Proteomes" id="UP000501868"/>
    </source>
</evidence>
<dbReference type="CDD" id="cd11341">
    <property type="entry name" value="AmyAc_Pullulanase_LD-like"/>
    <property type="match status" value="1"/>
</dbReference>
<dbReference type="InterPro" id="IPR004193">
    <property type="entry name" value="Glyco_hydro_13_N"/>
</dbReference>
<dbReference type="PANTHER" id="PTHR43002">
    <property type="entry name" value="GLYCOGEN DEBRANCHING ENZYME"/>
    <property type="match status" value="1"/>
</dbReference>
<dbReference type="SMART" id="SM00642">
    <property type="entry name" value="Aamy"/>
    <property type="match status" value="1"/>
</dbReference>
<dbReference type="GO" id="GO:0005975">
    <property type="term" value="P:carbohydrate metabolic process"/>
    <property type="evidence" value="ECO:0007669"/>
    <property type="project" value="InterPro"/>
</dbReference>
<sequence>MIAADRNFFAYLDEMKIITILLPLSYHHGLSSAFLISSDFQEHPLKIIEKRQIDNNMKYICEFSKDYSFEKQYVIIDEHGGKTDLHIGAVIRTDAFDEKFYYDGNDLGVTFHAGQTCFKLWAPTATQVKLKLRPANSSFSEIVKMKREDRGIWSVTVNRELEFYQYSFLILVNQEWREATDPYAKAVSVNGELGVIVRLEKTHRPRPNLPAIENAVDAIIYETHIRDLTIHPKSGVKNKGLYLGAGELNTKGIDDEPTGLSYIKDLGITHIEFLPFHDFAGVDELQPNNEYNWGYNPLHFNAPEGSYSTNPADPYSRIMELKQLIDQVHSLGLRVIMDVVYNHVYIRENSSFEKVVPGYYFRHNEIGLPSNGTGVGNDIASERKMVRKYIVDSIRYWLEEYHIDGFRFDLMGILDVETMNEVRKVCDSISKGTIIIGEGWSLNTPLPVEQKATIANQAKMLQIAQFNDKYRDCIKGSSFNLFDKGFALGNEHYVEAANEVITGSIGFTKQGLALFNQPFQSVNYVECHDNHTMWDKLIACLPDAEDSLRIRYHRLATSIVLLSQGIPFLHSGQEFFRTKKGDGNSYRSPDPINQLDWERKIIYKENVKYIKGIIQIRKSLSSFRMRTSAEICANIRQLPLAAPVLGYLFNREDDVILLINPSSKKQAISIPEGDWAVLADHKQAEISSKKILHGGEVLMEPVSINVLLKK</sequence>
<reference evidence="3 4" key="2">
    <citation type="submission" date="2020-04" db="EMBL/GenBank/DDBJ databases">
        <authorList>
            <person name="Fomenkov A."/>
            <person name="Anton B.P."/>
            <person name="Roberts R.J."/>
        </authorList>
    </citation>
    <scope>NUCLEOTIDE SEQUENCE [LARGE SCALE GENOMIC DNA]</scope>
    <source>
        <strain evidence="3 4">S2</strain>
    </source>
</reference>
<dbReference type="InterPro" id="IPR017853">
    <property type="entry name" value="GH"/>
</dbReference>
<comment type="similarity">
    <text evidence="1">Belongs to the glycosyl hydrolase 13 family.</text>
</comment>
<dbReference type="InterPro" id="IPR011840">
    <property type="entry name" value="PulA_typeI"/>
</dbReference>
<dbReference type="EC" id="3.2.1.41" evidence="3"/>
<feature type="domain" description="Glycosyl hydrolase family 13 catalytic" evidence="2">
    <location>
        <begin position="254"/>
        <end position="617"/>
    </location>
</feature>
<keyword evidence="3" id="KW-0326">Glycosidase</keyword>
<dbReference type="GO" id="GO:0051060">
    <property type="term" value="F:pullulanase activity"/>
    <property type="evidence" value="ECO:0007669"/>
    <property type="project" value="UniProtKB-EC"/>
</dbReference>
<protein>
    <submittedName>
        <fullName evidence="3">Type I pullulanase</fullName>
        <ecNumber evidence="3">3.2.1.41</ecNumber>
    </submittedName>
</protein>
<reference evidence="3 4" key="1">
    <citation type="submission" date="2020-04" db="EMBL/GenBank/DDBJ databases">
        <title>Genome-Wide Identification of 5-Methylcytosine Sites in Bacterial Genomes By High-Throughput Sequencing of MspJI Restriction Fragments.</title>
        <authorList>
            <person name="Wu V."/>
        </authorList>
    </citation>
    <scope>NUCLEOTIDE SEQUENCE [LARGE SCALE GENOMIC DNA]</scope>
    <source>
        <strain evidence="3 4">S2</strain>
    </source>
</reference>
<dbReference type="NCBIfam" id="TIGR02104">
    <property type="entry name" value="pulA_typeI"/>
    <property type="match status" value="1"/>
</dbReference>
<dbReference type="Gene3D" id="3.20.20.80">
    <property type="entry name" value="Glycosidases"/>
    <property type="match status" value="1"/>
</dbReference>
<accession>A0A6H1PAI0</accession>
<dbReference type="Gene3D" id="2.60.40.2320">
    <property type="match status" value="1"/>
</dbReference>